<evidence type="ECO:0000256" key="2">
    <source>
        <dbReference type="ARBA" id="ARBA00022448"/>
    </source>
</evidence>
<dbReference type="Proteomes" id="UP000473525">
    <property type="component" value="Unassembled WGS sequence"/>
</dbReference>
<evidence type="ECO:0000256" key="8">
    <source>
        <dbReference type="ARBA" id="ARBA00023136"/>
    </source>
</evidence>
<keyword evidence="7 9" id="KW-1133">Transmembrane helix</keyword>
<evidence type="ECO:0000256" key="4">
    <source>
        <dbReference type="ARBA" id="ARBA00022692"/>
    </source>
</evidence>
<feature type="transmembrane region" description="Helical" evidence="9">
    <location>
        <begin position="192"/>
        <end position="213"/>
    </location>
</feature>
<dbReference type="EMBL" id="WSEK01000004">
    <property type="protein sequence ID" value="MVQ48457.1"/>
    <property type="molecule type" value="Genomic_DNA"/>
</dbReference>
<dbReference type="Gene3D" id="3.40.50.300">
    <property type="entry name" value="P-loop containing nucleotide triphosphate hydrolases"/>
    <property type="match status" value="1"/>
</dbReference>
<dbReference type="InterPro" id="IPR001851">
    <property type="entry name" value="ABC_transp_permease"/>
</dbReference>
<sequence length="954" mass="100598">MSGFDFGIDRLVIGLFTGLTYGLLAVGLVLVYRSSRFVNFAHGSIGAFGASMLALLVADWGLPYWGSFVVAIVVAALLSGLVEVVVVRRLEGRPGLVGMIATLGLSQLIIVMSMVINSDGVSGFTYPEPTLLPTFEIQSLPIGTPYVAMLVLAPVLLAGLGWFLRHHRMGIAIRAAADDPDTARLEGIPARWMATLAWAIAGGVAAFSAILVTPTTAGAGMEGLGPDLLLKGLAGAVIARMTSIPIAIAASLGIGVVEQLLLSNPDTRDLVTVVIALIIVVALLRQPQLGRSGQDKGRWRRVVLPPLPASYRTVRSIVWLPRVSVAVGILVAVGLAYTVSNDTASVLTLVAGYTLVGLSVGLLTGVSGQLSLGQFAYAGIAAAASVHVSEATESFLFGLLCGVVSAALASALVGIPAMRLKGLALAVSTLAFALATSTWLLRQELFLGDGISPAKPTWFGYPVEYAVDYYLFALLMLCIGVWVTNNLRHGGFGRMIQALRDNEHAARAFTVPNRMRMIQLYAVSGALAGLGGIVIGHGQSQLTVNSFPADASIEVVAVTVVGGLTVTLGPLMGALLLVGLPAFTGMGMVGQAALAVVWLLVVIFLPDGIGGVVARGRDLLYDGLARRAGIDPMRERHGVVLDETGHTSSPLHERPRLAGLVPRVAVESGREGSILTVDSVSRRFGGVVAVDHVGFEVSRGEILGVIGPNGAGKTTCFEIVAGFTKPDRGRIVFDGIDITTATPEQRAREGLVRSFQDAALFPTLTVHETLMVAQERVEPTQLWTSALGVRSAERDKADAADEVLERMRLTRYARHAVGELSTGTRRVVELACLLTLEPRVLLLDEPSAGIAQSESDALGDLLLAIREELGTTMVVIEHDLPLLSRLSDRMIAMNLGRVIATGTPDEVRTDPAVVTSYLGADQAAIHRSGLRLATPEAEPAPEQLVTRIQPVTSR</sequence>
<keyword evidence="3" id="KW-1003">Cell membrane</keyword>
<feature type="transmembrane region" description="Helical" evidence="9">
    <location>
        <begin position="469"/>
        <end position="487"/>
    </location>
</feature>
<feature type="transmembrane region" description="Helical" evidence="9">
    <location>
        <begin position="233"/>
        <end position="257"/>
    </location>
</feature>
<dbReference type="InterPro" id="IPR032823">
    <property type="entry name" value="BCA_ABC_TP_C"/>
</dbReference>
<keyword evidence="6 11" id="KW-0067">ATP-binding</keyword>
<evidence type="ECO:0000256" key="3">
    <source>
        <dbReference type="ARBA" id="ARBA00022475"/>
    </source>
</evidence>
<keyword evidence="4 9" id="KW-0812">Transmembrane</keyword>
<feature type="domain" description="ABC transporter" evidence="10">
    <location>
        <begin position="675"/>
        <end position="920"/>
    </location>
</feature>
<evidence type="ECO:0000259" key="10">
    <source>
        <dbReference type="PROSITE" id="PS50893"/>
    </source>
</evidence>
<dbReference type="InterPro" id="IPR043428">
    <property type="entry name" value="LivM-like"/>
</dbReference>
<feature type="transmembrane region" description="Helical" evidence="9">
    <location>
        <begin position="395"/>
        <end position="415"/>
    </location>
</feature>
<dbReference type="CDD" id="cd03219">
    <property type="entry name" value="ABC_Mj1267_LivG_branched"/>
    <property type="match status" value="1"/>
</dbReference>
<feature type="transmembrane region" description="Helical" evidence="9">
    <location>
        <begin position="146"/>
        <end position="164"/>
    </location>
</feature>
<name>A0A6L6XNY4_9ACTN</name>
<feature type="transmembrane region" description="Helical" evidence="9">
    <location>
        <begin position="317"/>
        <end position="339"/>
    </location>
</feature>
<dbReference type="Pfam" id="PF12399">
    <property type="entry name" value="BCA_ABC_TP_C"/>
    <property type="match status" value="1"/>
</dbReference>
<dbReference type="PANTHER" id="PTHR45772">
    <property type="entry name" value="CONSERVED COMPONENT OF ABC TRANSPORTER FOR NATURAL AMINO ACIDS-RELATED"/>
    <property type="match status" value="1"/>
</dbReference>
<dbReference type="CDD" id="cd06582">
    <property type="entry name" value="TM_PBP1_LivH_like"/>
    <property type="match status" value="1"/>
</dbReference>
<proteinExistence type="predicted"/>
<reference evidence="11 12" key="1">
    <citation type="submission" date="2019-12" db="EMBL/GenBank/DDBJ databases">
        <authorList>
            <person name="Huq M.A."/>
        </authorList>
    </citation>
    <scope>NUCLEOTIDE SEQUENCE [LARGE SCALE GENOMIC DNA]</scope>
    <source>
        <strain evidence="11 12">MAH-18</strain>
    </source>
</reference>
<dbReference type="InterPro" id="IPR003593">
    <property type="entry name" value="AAA+_ATPase"/>
</dbReference>
<dbReference type="InterPro" id="IPR051120">
    <property type="entry name" value="ABC_AA/LPS_Transport"/>
</dbReference>
<dbReference type="GO" id="GO:0005886">
    <property type="term" value="C:plasma membrane"/>
    <property type="evidence" value="ECO:0007669"/>
    <property type="project" value="UniProtKB-SubCell"/>
</dbReference>
<comment type="caution">
    <text evidence="11">The sequence shown here is derived from an EMBL/GenBank/DDBJ whole genome shotgun (WGS) entry which is preliminary data.</text>
</comment>
<feature type="transmembrane region" description="Helical" evidence="9">
    <location>
        <begin position="517"/>
        <end position="535"/>
    </location>
</feature>
<evidence type="ECO:0000256" key="7">
    <source>
        <dbReference type="ARBA" id="ARBA00022989"/>
    </source>
</evidence>
<organism evidence="11 12">
    <name type="scientific">Nocardioides agri</name>
    <dbReference type="NCBI Taxonomy" id="2682843"/>
    <lineage>
        <taxon>Bacteria</taxon>
        <taxon>Bacillati</taxon>
        <taxon>Actinomycetota</taxon>
        <taxon>Actinomycetes</taxon>
        <taxon>Propionibacteriales</taxon>
        <taxon>Nocardioidaceae</taxon>
        <taxon>Nocardioides</taxon>
    </lineage>
</organism>
<feature type="transmembrane region" description="Helical" evidence="9">
    <location>
        <begin position="555"/>
        <end position="580"/>
    </location>
</feature>
<dbReference type="SUPFAM" id="SSF52540">
    <property type="entry name" value="P-loop containing nucleoside triphosphate hydrolases"/>
    <property type="match status" value="1"/>
</dbReference>
<feature type="transmembrane region" description="Helical" evidence="9">
    <location>
        <begin position="64"/>
        <end position="87"/>
    </location>
</feature>
<dbReference type="InterPro" id="IPR027417">
    <property type="entry name" value="P-loop_NTPase"/>
</dbReference>
<dbReference type="AlphaFoldDB" id="A0A6L6XNY4"/>
<evidence type="ECO:0000313" key="12">
    <source>
        <dbReference type="Proteomes" id="UP000473525"/>
    </source>
</evidence>
<feature type="transmembrane region" description="Helical" evidence="9">
    <location>
        <begin position="346"/>
        <end position="366"/>
    </location>
</feature>
<evidence type="ECO:0000313" key="11">
    <source>
        <dbReference type="EMBL" id="MVQ48457.1"/>
    </source>
</evidence>
<evidence type="ECO:0000256" key="6">
    <source>
        <dbReference type="ARBA" id="ARBA00022840"/>
    </source>
</evidence>
<keyword evidence="8 9" id="KW-0472">Membrane</keyword>
<evidence type="ECO:0000256" key="5">
    <source>
        <dbReference type="ARBA" id="ARBA00022741"/>
    </source>
</evidence>
<keyword evidence="2" id="KW-0813">Transport</keyword>
<dbReference type="CDD" id="cd06581">
    <property type="entry name" value="TM_PBP1_LivM_like"/>
    <property type="match status" value="1"/>
</dbReference>
<comment type="subcellular location">
    <subcellularLocation>
        <location evidence="1">Cell membrane</location>
        <topology evidence="1">Multi-pass membrane protein</topology>
    </subcellularLocation>
</comment>
<feature type="transmembrane region" description="Helical" evidence="9">
    <location>
        <begin position="269"/>
        <end position="286"/>
    </location>
</feature>
<evidence type="ECO:0000256" key="9">
    <source>
        <dbReference type="SAM" id="Phobius"/>
    </source>
</evidence>
<feature type="transmembrane region" description="Helical" evidence="9">
    <location>
        <begin position="592"/>
        <end position="614"/>
    </location>
</feature>
<evidence type="ECO:0000256" key="1">
    <source>
        <dbReference type="ARBA" id="ARBA00004651"/>
    </source>
</evidence>
<dbReference type="InterPro" id="IPR003439">
    <property type="entry name" value="ABC_transporter-like_ATP-bd"/>
</dbReference>
<dbReference type="SMART" id="SM00382">
    <property type="entry name" value="AAA"/>
    <property type="match status" value="1"/>
</dbReference>
<keyword evidence="12" id="KW-1185">Reference proteome</keyword>
<dbReference type="GO" id="GO:0016887">
    <property type="term" value="F:ATP hydrolysis activity"/>
    <property type="evidence" value="ECO:0007669"/>
    <property type="project" value="InterPro"/>
</dbReference>
<keyword evidence="5" id="KW-0547">Nucleotide-binding</keyword>
<dbReference type="Pfam" id="PF00005">
    <property type="entry name" value="ABC_tran"/>
    <property type="match status" value="1"/>
</dbReference>
<feature type="transmembrane region" description="Helical" evidence="9">
    <location>
        <begin position="422"/>
        <end position="441"/>
    </location>
</feature>
<feature type="transmembrane region" description="Helical" evidence="9">
    <location>
        <begin position="12"/>
        <end position="32"/>
    </location>
</feature>
<dbReference type="GO" id="GO:0005524">
    <property type="term" value="F:ATP binding"/>
    <property type="evidence" value="ECO:0007669"/>
    <property type="project" value="UniProtKB-KW"/>
</dbReference>
<dbReference type="Pfam" id="PF02653">
    <property type="entry name" value="BPD_transp_2"/>
    <property type="match status" value="2"/>
</dbReference>
<dbReference type="RefSeq" id="WP_157340660.1">
    <property type="nucleotide sequence ID" value="NZ_WSEK01000004.1"/>
</dbReference>
<feature type="transmembrane region" description="Helical" evidence="9">
    <location>
        <begin position="39"/>
        <end position="58"/>
    </location>
</feature>
<protein>
    <submittedName>
        <fullName evidence="11">ATP-binding cassette domain-containing protein</fullName>
    </submittedName>
</protein>
<feature type="transmembrane region" description="Helical" evidence="9">
    <location>
        <begin position="96"/>
        <end position="116"/>
    </location>
</feature>
<accession>A0A6L6XNY4</accession>
<gene>
    <name evidence="11" type="ORF">GON03_04645</name>
</gene>
<dbReference type="GO" id="GO:0015658">
    <property type="term" value="F:branched-chain amino acid transmembrane transporter activity"/>
    <property type="evidence" value="ECO:0007669"/>
    <property type="project" value="InterPro"/>
</dbReference>
<dbReference type="PROSITE" id="PS50893">
    <property type="entry name" value="ABC_TRANSPORTER_2"/>
    <property type="match status" value="1"/>
</dbReference>